<name>A0A0L0MZP8_TOLOC</name>
<dbReference type="Proteomes" id="UP000036947">
    <property type="component" value="Unassembled WGS sequence"/>
</dbReference>
<accession>A0A0L0MZP8</accession>
<dbReference type="EMBL" id="LFRF01000044">
    <property type="protein sequence ID" value="KND86970.1"/>
    <property type="molecule type" value="Genomic_DNA"/>
</dbReference>
<comment type="caution">
    <text evidence="1">The sequence shown here is derived from an EMBL/GenBank/DDBJ whole genome shotgun (WGS) entry which is preliminary data.</text>
</comment>
<keyword evidence="2" id="KW-1185">Reference proteome</keyword>
<gene>
    <name evidence="1" type="ORF">TOPH_08347</name>
</gene>
<sequence length="150" mass="16869">MGLCRIRAAYRGCVLAWRVCGPGGRALDGGPQVRGEQDLHRHRHTCRHSWLPTMQDVTCLSRNSHDAPSIGTCWVRMARMSHAAARCVLRIAQATLHLPSGGPTTSYMDDFVSRLLSLAQTRRFDGYDEAVQCKLHDSRYIRLAPDPTRR</sequence>
<evidence type="ECO:0000313" key="1">
    <source>
        <dbReference type="EMBL" id="KND86970.1"/>
    </source>
</evidence>
<organism evidence="1 2">
    <name type="scientific">Tolypocladium ophioglossoides (strain CBS 100239)</name>
    <name type="common">Snaketongue truffleclub</name>
    <name type="synonym">Elaphocordyceps ophioglossoides</name>
    <dbReference type="NCBI Taxonomy" id="1163406"/>
    <lineage>
        <taxon>Eukaryota</taxon>
        <taxon>Fungi</taxon>
        <taxon>Dikarya</taxon>
        <taxon>Ascomycota</taxon>
        <taxon>Pezizomycotina</taxon>
        <taxon>Sordariomycetes</taxon>
        <taxon>Hypocreomycetidae</taxon>
        <taxon>Hypocreales</taxon>
        <taxon>Ophiocordycipitaceae</taxon>
        <taxon>Tolypocladium</taxon>
    </lineage>
</organism>
<protein>
    <submittedName>
        <fullName evidence="1">Uncharacterized protein</fullName>
    </submittedName>
</protein>
<evidence type="ECO:0000313" key="2">
    <source>
        <dbReference type="Proteomes" id="UP000036947"/>
    </source>
</evidence>
<proteinExistence type="predicted"/>
<reference evidence="1 2" key="1">
    <citation type="journal article" date="2015" name="BMC Genomics">
        <title>The genome of the truffle-parasite Tolypocladium ophioglossoides and the evolution of antifungal peptaibiotics.</title>
        <authorList>
            <person name="Quandt C.A."/>
            <person name="Bushley K.E."/>
            <person name="Spatafora J.W."/>
        </authorList>
    </citation>
    <scope>NUCLEOTIDE SEQUENCE [LARGE SCALE GENOMIC DNA]</scope>
    <source>
        <strain evidence="1 2">CBS 100239</strain>
    </source>
</reference>
<dbReference type="AlphaFoldDB" id="A0A0L0MZP8"/>